<accession>A0A1M7T871</accession>
<reference evidence="3" key="1">
    <citation type="submission" date="2016-11" db="EMBL/GenBank/DDBJ databases">
        <authorList>
            <person name="Varghese N."/>
            <person name="Submissions S."/>
        </authorList>
    </citation>
    <scope>NUCLEOTIDE SEQUENCE [LARGE SCALE GENOMIC DNA]</scope>
    <source>
        <strain evidence="3">GAS401</strain>
    </source>
</reference>
<sequence length="399" mass="45690">MPHSGAFDEEAAIGNFWTDAIYPRDFKDGSGKYLNIVTEEDGNTTVEYHPPFPSRNRIKLSVTFLRANGDIREVTLKKFKQYTKHGVSRWEEQHWGPSDPMTFTHFTFEKLLGFLKLLTELDLAKLNERRIALREGAGAGLDAETQAKMRTLLKQPDGLAIVDELLRNGLITSRDLVNIGYRKSQLGVFDRLMRGPENLETYRVEHGITSTQPEKIWQHFFSRNEWIFGFGLDYRFLGVLQREAHVSEEDVAGRDGSIADFLMGATNFTVLVEVKRPDTRLFEERKNRAGSRKLSTELIDSVSQILEQKASWQVRGEANASKNYSSSGKLIDRMTVDPKSILLIGADSQFAGTEKERAIKLRTFELFRRDSRNIEILTYDELYERAKFIVGHCEPTPQE</sequence>
<evidence type="ECO:0000313" key="2">
    <source>
        <dbReference type="EMBL" id="SHN66862.1"/>
    </source>
</evidence>
<keyword evidence="3" id="KW-1185">Reference proteome</keyword>
<evidence type="ECO:0000313" key="3">
    <source>
        <dbReference type="Proteomes" id="UP000184096"/>
    </source>
</evidence>
<dbReference type="InterPro" id="IPR025359">
    <property type="entry name" value="SduA_C"/>
</dbReference>
<dbReference type="EMBL" id="LT670849">
    <property type="protein sequence ID" value="SHN66862.1"/>
    <property type="molecule type" value="Genomic_DNA"/>
</dbReference>
<proteinExistence type="predicted"/>
<dbReference type="AlphaFoldDB" id="A0A1M7T871"/>
<name>A0A1M7T871_9BRAD</name>
<organism evidence="2 3">
    <name type="scientific">Bradyrhizobium erythrophlei</name>
    <dbReference type="NCBI Taxonomy" id="1437360"/>
    <lineage>
        <taxon>Bacteria</taxon>
        <taxon>Pseudomonadati</taxon>
        <taxon>Pseudomonadota</taxon>
        <taxon>Alphaproteobacteria</taxon>
        <taxon>Hyphomicrobiales</taxon>
        <taxon>Nitrobacteraceae</taxon>
        <taxon>Bradyrhizobium</taxon>
    </lineage>
</organism>
<dbReference type="Pfam" id="PF14082">
    <property type="entry name" value="SduA_C"/>
    <property type="match status" value="1"/>
</dbReference>
<feature type="domain" description="Shedu protein SduA C-terminal" evidence="1">
    <location>
        <begin position="213"/>
        <end position="383"/>
    </location>
</feature>
<evidence type="ECO:0000259" key="1">
    <source>
        <dbReference type="Pfam" id="PF14082"/>
    </source>
</evidence>
<dbReference type="Proteomes" id="UP000184096">
    <property type="component" value="Chromosome I"/>
</dbReference>
<dbReference type="RefSeq" id="WP_244553195.1">
    <property type="nucleotide sequence ID" value="NZ_LT670849.1"/>
</dbReference>
<gene>
    <name evidence="2" type="ORF">SAMN05444170_1079</name>
</gene>
<protein>
    <recommendedName>
        <fullName evidence="1">Shedu protein SduA C-terminal domain-containing protein</fullName>
    </recommendedName>
</protein>